<accession>A0ABX5KET6</accession>
<dbReference type="EMBL" id="QEOB01000030">
    <property type="protein sequence ID" value="PVX71215.1"/>
    <property type="molecule type" value="Genomic_DNA"/>
</dbReference>
<dbReference type="Proteomes" id="UP000245712">
    <property type="component" value="Unassembled WGS sequence"/>
</dbReference>
<comment type="caution">
    <text evidence="1">The sequence shown here is derived from an EMBL/GenBank/DDBJ whole genome shotgun (WGS) entry which is preliminary data.</text>
</comment>
<dbReference type="RefSeq" id="WP_258396947.1">
    <property type="nucleotide sequence ID" value="NZ_QEOB01000030.1"/>
</dbReference>
<proteinExistence type="predicted"/>
<name>A0ABX5KET6_9BURK</name>
<sequence length="43" mass="4815">MLTSTLLLLAVAALLGQVAWTRSRARASLQPVRVRANPPRRFR</sequence>
<protein>
    <submittedName>
        <fullName evidence="1">Uncharacterized protein</fullName>
    </submittedName>
</protein>
<organism evidence="1 2">
    <name type="scientific">Paraburkholderia unamae</name>
    <dbReference type="NCBI Taxonomy" id="219649"/>
    <lineage>
        <taxon>Bacteria</taxon>
        <taxon>Pseudomonadati</taxon>
        <taxon>Pseudomonadota</taxon>
        <taxon>Betaproteobacteria</taxon>
        <taxon>Burkholderiales</taxon>
        <taxon>Burkholderiaceae</taxon>
        <taxon>Paraburkholderia</taxon>
    </lineage>
</organism>
<evidence type="ECO:0000313" key="1">
    <source>
        <dbReference type="EMBL" id="PVX71215.1"/>
    </source>
</evidence>
<keyword evidence="2" id="KW-1185">Reference proteome</keyword>
<gene>
    <name evidence="1" type="ORF">C7402_13013</name>
</gene>
<evidence type="ECO:0000313" key="2">
    <source>
        <dbReference type="Proteomes" id="UP000245712"/>
    </source>
</evidence>
<reference evidence="1 2" key="1">
    <citation type="submission" date="2018-05" db="EMBL/GenBank/DDBJ databases">
        <title>Genomic Encyclopedia of Type Strains, Phase IV (KMG-V): Genome sequencing to study the core and pangenomes of soil and plant-associated prokaryotes.</title>
        <authorList>
            <person name="Whitman W."/>
        </authorList>
    </citation>
    <scope>NUCLEOTIDE SEQUENCE [LARGE SCALE GENOMIC DNA]</scope>
    <source>
        <strain evidence="1 2">SCZa-39</strain>
    </source>
</reference>